<proteinExistence type="inferred from homology"/>
<feature type="transmembrane region" description="Helical" evidence="3">
    <location>
        <begin position="334"/>
        <end position="356"/>
    </location>
</feature>
<dbReference type="AlphaFoldDB" id="A0A291P6S0"/>
<dbReference type="CDD" id="cd07989">
    <property type="entry name" value="LPLAT_AGPAT-like"/>
    <property type="match status" value="1"/>
</dbReference>
<keyword evidence="2 5" id="KW-0436">Ligase</keyword>
<keyword evidence="3" id="KW-0472">Membrane</keyword>
<dbReference type="Gene3D" id="3.40.50.12780">
    <property type="entry name" value="N-terminal domain of ligase-like"/>
    <property type="match status" value="1"/>
</dbReference>
<dbReference type="PANTHER" id="PTHR22754">
    <property type="entry name" value="DISCO-INTERACTING PROTEIN 2 DIP2 -RELATED"/>
    <property type="match status" value="1"/>
</dbReference>
<dbReference type="SUPFAM" id="SSF47336">
    <property type="entry name" value="ACP-like"/>
    <property type="match status" value="1"/>
</dbReference>
<accession>A0A291P6S0</accession>
<dbReference type="Pfam" id="PF00550">
    <property type="entry name" value="PP-binding"/>
    <property type="match status" value="1"/>
</dbReference>
<comment type="similarity">
    <text evidence="1">Belongs to the ATP-dependent AMP-binding enzyme family.</text>
</comment>
<dbReference type="InterPro" id="IPR042099">
    <property type="entry name" value="ANL_N_sf"/>
</dbReference>
<dbReference type="Pfam" id="PF01553">
    <property type="entry name" value="Acyltransferase"/>
    <property type="match status" value="1"/>
</dbReference>
<dbReference type="InterPro" id="IPR002123">
    <property type="entry name" value="Plipid/glycerol_acylTrfase"/>
</dbReference>
<protein>
    <submittedName>
        <fullName evidence="5">Long-chain-fatty-acid--CoA ligase</fullName>
    </submittedName>
</protein>
<dbReference type="InterPro" id="IPR036736">
    <property type="entry name" value="ACP-like_sf"/>
</dbReference>
<evidence type="ECO:0000313" key="6">
    <source>
        <dbReference type="Proteomes" id="UP000219993"/>
    </source>
</evidence>
<gene>
    <name evidence="5" type="ORF">BEI_1597</name>
</gene>
<dbReference type="FunFam" id="3.40.50.12780:FF:000013">
    <property type="entry name" value="Long-chain-fatty-acid--AMP ligase FadD32"/>
    <property type="match status" value="1"/>
</dbReference>
<dbReference type="SUPFAM" id="SSF56801">
    <property type="entry name" value="Acetyl-CoA synthetase-like"/>
    <property type="match status" value="1"/>
</dbReference>
<dbReference type="SMART" id="SM00563">
    <property type="entry name" value="PlsC"/>
    <property type="match status" value="1"/>
</dbReference>
<evidence type="ECO:0000256" key="2">
    <source>
        <dbReference type="ARBA" id="ARBA00022598"/>
    </source>
</evidence>
<evidence type="ECO:0000259" key="4">
    <source>
        <dbReference type="PROSITE" id="PS50075"/>
    </source>
</evidence>
<keyword evidence="3" id="KW-1133">Transmembrane helix</keyword>
<dbReference type="InterPro" id="IPR020845">
    <property type="entry name" value="AMP-binding_CS"/>
</dbReference>
<dbReference type="GO" id="GO:0006633">
    <property type="term" value="P:fatty acid biosynthetic process"/>
    <property type="evidence" value="ECO:0007669"/>
    <property type="project" value="TreeGrafter"/>
</dbReference>
<dbReference type="GO" id="GO:0070566">
    <property type="term" value="F:adenylyltransferase activity"/>
    <property type="evidence" value="ECO:0007669"/>
    <property type="project" value="TreeGrafter"/>
</dbReference>
<dbReference type="EMBL" id="CP021435">
    <property type="protein sequence ID" value="ATJ82584.1"/>
    <property type="molecule type" value="Genomic_DNA"/>
</dbReference>
<dbReference type="RefSeq" id="WP_379802181.1">
    <property type="nucleotide sequence ID" value="NZ_JBHSJU010000001.1"/>
</dbReference>
<keyword evidence="3" id="KW-0812">Transmembrane</keyword>
<organism evidence="5 6">
    <name type="scientific">Halomonas beimenensis</name>
    <dbReference type="NCBI Taxonomy" id="475662"/>
    <lineage>
        <taxon>Bacteria</taxon>
        <taxon>Pseudomonadati</taxon>
        <taxon>Pseudomonadota</taxon>
        <taxon>Gammaproteobacteria</taxon>
        <taxon>Oceanospirillales</taxon>
        <taxon>Halomonadaceae</taxon>
        <taxon>Halomonas</taxon>
    </lineage>
</organism>
<dbReference type="Proteomes" id="UP000219993">
    <property type="component" value="Chromosome"/>
</dbReference>
<dbReference type="CDD" id="cd05931">
    <property type="entry name" value="FAAL"/>
    <property type="match status" value="1"/>
</dbReference>
<dbReference type="Gene3D" id="3.30.300.30">
    <property type="match status" value="1"/>
</dbReference>
<dbReference type="GO" id="GO:0071766">
    <property type="term" value="P:Actinobacterium-type cell wall biogenesis"/>
    <property type="evidence" value="ECO:0007669"/>
    <property type="project" value="UniProtKB-ARBA"/>
</dbReference>
<dbReference type="InterPro" id="IPR045851">
    <property type="entry name" value="AMP-bd_C_sf"/>
</dbReference>
<evidence type="ECO:0000256" key="3">
    <source>
        <dbReference type="SAM" id="Phobius"/>
    </source>
</evidence>
<reference evidence="5 6" key="1">
    <citation type="journal article" date="2017" name="Sci. Rep.">
        <title>Revealing the Saline Adaptation Strategies of the Halophilic Bacterium Halomonas beimenensis through High-throughput Omics and Transposon Mutagenesis Approaches.</title>
        <authorList>
            <person name="Chen Y.H."/>
            <person name="Lin S.S."/>
            <person name="Shyu Y.T."/>
        </authorList>
    </citation>
    <scope>NUCLEOTIDE SEQUENCE [LARGE SCALE GENOMIC DNA]</scope>
    <source>
        <strain evidence="5 6">NTU-111</strain>
    </source>
</reference>
<evidence type="ECO:0000256" key="1">
    <source>
        <dbReference type="ARBA" id="ARBA00006432"/>
    </source>
</evidence>
<dbReference type="GO" id="GO:0005886">
    <property type="term" value="C:plasma membrane"/>
    <property type="evidence" value="ECO:0007669"/>
    <property type="project" value="TreeGrafter"/>
</dbReference>
<dbReference type="KEGG" id="hbe:BEI_1597"/>
<dbReference type="Pfam" id="PF00501">
    <property type="entry name" value="AMP-binding"/>
    <property type="match status" value="1"/>
</dbReference>
<dbReference type="PANTHER" id="PTHR22754:SF32">
    <property type="entry name" value="DISCO-INTERACTING PROTEIN 2"/>
    <property type="match status" value="1"/>
</dbReference>
<dbReference type="InterPro" id="IPR009081">
    <property type="entry name" value="PP-bd_ACP"/>
</dbReference>
<name>A0A291P6S0_9GAMM</name>
<dbReference type="SUPFAM" id="SSF69593">
    <property type="entry name" value="Glycerol-3-phosphate (1)-acyltransferase"/>
    <property type="match status" value="1"/>
</dbReference>
<dbReference type="PROSITE" id="PS50075">
    <property type="entry name" value="CARRIER"/>
    <property type="match status" value="1"/>
</dbReference>
<keyword evidence="6" id="KW-1185">Reference proteome</keyword>
<feature type="domain" description="Carrier" evidence="4">
    <location>
        <begin position="16"/>
        <end position="93"/>
    </location>
</feature>
<evidence type="ECO:0000313" key="5">
    <source>
        <dbReference type="EMBL" id="ATJ82584.1"/>
    </source>
</evidence>
<dbReference type="GO" id="GO:0016874">
    <property type="term" value="F:ligase activity"/>
    <property type="evidence" value="ECO:0007669"/>
    <property type="project" value="UniProtKB-KW"/>
</dbReference>
<sequence>MKKQGPVNESPEIDEAGLLEMVSALVKEIHADHSAPEALTLDSRLERDLGLDSLARVELIARVEAAYRLSLPERTYTEVETPRDLLRVLKARAPSVPAAMPEITPSPRERLEAPPPERARTLVEVLEWHARHSGERVHIRFYRDRGDGETLRYRQLHETARRVAAALQLRGLEPGGPVVIMLPTGADYFMTFFGILMAGGIPVPIYPPARPSQLEEHMRRHARILANCRARLLVSVSETRQAARLLKGLAPDLRHVLTAPELRDAPEPASLPEPCAEDIALLQYTSGSTGHPKGVMLSHANLLANIRAMGRVIEGSSRDVFVSWLPLYHDMGLIGAWLGSLYHAALLVVMSPLTFLARPERWLRAIERHGGTLSASPNFGYEYTLHRLRDVDLAGLDLGSWRAAFNGAEAISPVTLDAFLARFAPHGFRAEAMTPVYGLAESSVGLTLSPLDRRPVIDRVQGEALMRRGRALPAGEGESALRFVSCGTPLPGHQIRVVGPAGNELPERQEGRLEFQGPSSTTGYYREPSTTRELFDGEWLATGDLAYIADGELFVTGRSKDIIIRAGRNIYPDELEKAIGDITGIRKGCVAIFGASDPRTGTERLIVLAETRLEGAEPRRRLRERVNDLAADLIGTPPDEVVLAPPGSVLKTSSGKIRRSASREMYEKGDIGPRRRALPWQVARLSLRAALPQARRLGRLLMAALYAFHAWVVGLVILPAGWLAIVAAPTLEGRWRLLHGLARTWLKLTRTKLTVRGREHFTALPRQAVLVVNHASYVDGLMLAAALDSPVRFVAKAEFRGAWWARLPLERLGTAFVERFDVGRSVADARRLGEELEAGKRLAFFAEGTFTRIPGLRPFHLGAFQAAAAAGAPVLPIALRGTRSILRSGSWFPHHGAVTVTIGEAIEPDAGSRSDDASNLWTQALSLRTRARRFILRHCGEPDLDR</sequence>
<feature type="transmembrane region" description="Helical" evidence="3">
    <location>
        <begin position="700"/>
        <end position="725"/>
    </location>
</feature>
<dbReference type="GO" id="GO:0016746">
    <property type="term" value="F:acyltransferase activity"/>
    <property type="evidence" value="ECO:0007669"/>
    <property type="project" value="InterPro"/>
</dbReference>
<dbReference type="InterPro" id="IPR000873">
    <property type="entry name" value="AMP-dep_synth/lig_dom"/>
</dbReference>
<dbReference type="InterPro" id="IPR040097">
    <property type="entry name" value="FAAL/FAAC"/>
</dbReference>
<dbReference type="PROSITE" id="PS00455">
    <property type="entry name" value="AMP_BINDING"/>
    <property type="match status" value="1"/>
</dbReference>
<dbReference type="Gene3D" id="1.10.1200.10">
    <property type="entry name" value="ACP-like"/>
    <property type="match status" value="1"/>
</dbReference>